<dbReference type="STRING" id="1184251.TCELL_0438"/>
<sequence>MLSDRGFKALTVYVAVSAQLTVFLLVLLVERDFVRSLVALVLASATMVDPAYTSFTTFTSSLLCLSLDPLCLLAKAVSSAVSVLAYKSSPGNARSGFTEISVFTGIFTPIYILTPVNIVSAFSALSTAAFRLGLVQFKLSKIDVIAEADRKVVELGGEARIRVRAEIGESAWYEIRVGDNFVRRGLASGPIEYEYVARATRIGLVNMLVKARFCDSSGFACIEKPAIKVNFKVVPKFRVVSERALAYLRRALRETPSPLILVRERVLHTEPGVPLGGATGAGLGSSLTAGQVGAGSQPAPGEAGAGYAGSGFPLRGELGEWSGETITAGDARDYYAAWRLARRVYILMRRLFSGFYGEYIGCRDYTPGDPPRRIHWKKSASKGKLVVKEFSRGDGGGAAGGSGGLLIVADWVASNYEELDSLVLTTLSLVWYVKDAKESLYIYLRTPSLREYFISGSPLESLAGLISVLRSEELSLNWDFSPVNSSYKMVADKMMTLEEPFLVVFLREVHRVESSRIYEEFKRLVGDTKTPYVIVNGTPTMLKYDFLRFILESHGLTAYRLPEVVEPGLSRTGLVVDAL</sequence>
<dbReference type="HOGENOM" id="CLU_470632_0_0_2"/>
<evidence type="ECO:0000256" key="1">
    <source>
        <dbReference type="SAM" id="Phobius"/>
    </source>
</evidence>
<dbReference type="KEGG" id="thg:TCELL_0438"/>
<dbReference type="Proteomes" id="UP000005270">
    <property type="component" value="Chromosome"/>
</dbReference>
<dbReference type="PANTHER" id="PTHR34351">
    <property type="entry name" value="SLR1927 PROTEIN-RELATED"/>
    <property type="match status" value="1"/>
</dbReference>
<keyword evidence="1" id="KW-0472">Membrane</keyword>
<proteinExistence type="predicted"/>
<dbReference type="EMBL" id="CP003531">
    <property type="protein sequence ID" value="AFK50863.1"/>
    <property type="molecule type" value="Genomic_DNA"/>
</dbReference>
<evidence type="ECO:0000313" key="2">
    <source>
        <dbReference type="EMBL" id="AFK50863.1"/>
    </source>
</evidence>
<reference evidence="2 3" key="1">
    <citation type="journal article" date="2012" name="J. Bacteriol.">
        <title>Complete genome sequence of the hyperthermophilic cellulolytic Crenarchaeon 'Thermogladius cellulolyticus' 1633.</title>
        <authorList>
            <person name="Mardanov A.V."/>
            <person name="Kochetkova T.V."/>
            <person name="Beletsky A.V."/>
            <person name="Bonch-Osmolovskaya E.A."/>
            <person name="Ravin N.V."/>
            <person name="Skryabin K.G."/>
        </authorList>
    </citation>
    <scope>NUCLEOTIDE SEQUENCE [LARGE SCALE GENOMIC DNA]</scope>
    <source>
        <strain evidence="3">DSM 22663 / VKM B-2946 / 1633</strain>
    </source>
</reference>
<dbReference type="eggNOG" id="arCOG02742">
    <property type="taxonomic scope" value="Archaea"/>
</dbReference>
<dbReference type="InParanoid" id="I3TDM5"/>
<accession>I3TDM5</accession>
<evidence type="ECO:0000313" key="3">
    <source>
        <dbReference type="Proteomes" id="UP000005270"/>
    </source>
</evidence>
<keyword evidence="3" id="KW-1185">Reference proteome</keyword>
<name>I3TDM5_THEC1</name>
<gene>
    <name evidence="2" type="ordered locus">TCELL_0438</name>
</gene>
<organism evidence="2 3">
    <name type="scientific">Thermogladius calderae (strain DSM 22663 / VKM B-2946 / 1633)</name>
    <dbReference type="NCBI Taxonomy" id="1184251"/>
    <lineage>
        <taxon>Archaea</taxon>
        <taxon>Thermoproteota</taxon>
        <taxon>Thermoprotei</taxon>
        <taxon>Desulfurococcales</taxon>
        <taxon>Desulfurococcaceae</taxon>
        <taxon>Thermogladius</taxon>
    </lineage>
</organism>
<dbReference type="AlphaFoldDB" id="I3TDM5"/>
<protein>
    <submittedName>
        <fullName evidence="2">Uncharacterized protein</fullName>
    </submittedName>
</protein>
<keyword evidence="1" id="KW-1133">Transmembrane helix</keyword>
<keyword evidence="1" id="KW-0812">Transmembrane</keyword>
<feature type="transmembrane region" description="Helical" evidence="1">
    <location>
        <begin position="7"/>
        <end position="27"/>
    </location>
</feature>
<feature type="transmembrane region" description="Helical" evidence="1">
    <location>
        <begin position="106"/>
        <end position="130"/>
    </location>
</feature>